<evidence type="ECO:0000313" key="1">
    <source>
        <dbReference type="EMBL" id="RXK58407.1"/>
    </source>
</evidence>
<dbReference type="Proteomes" id="UP000290204">
    <property type="component" value="Unassembled WGS sequence"/>
</dbReference>
<proteinExistence type="predicted"/>
<organism evidence="1 2">
    <name type="scientific">Lacibacter luteus</name>
    <dbReference type="NCBI Taxonomy" id="2508719"/>
    <lineage>
        <taxon>Bacteria</taxon>
        <taxon>Pseudomonadati</taxon>
        <taxon>Bacteroidota</taxon>
        <taxon>Chitinophagia</taxon>
        <taxon>Chitinophagales</taxon>
        <taxon>Chitinophagaceae</taxon>
        <taxon>Lacibacter</taxon>
    </lineage>
</organism>
<evidence type="ECO:0000313" key="2">
    <source>
        <dbReference type="Proteomes" id="UP000290204"/>
    </source>
</evidence>
<reference evidence="1 2" key="1">
    <citation type="submission" date="2019-01" db="EMBL/GenBank/DDBJ databases">
        <title>Lacibacter sp. strain TTM-7.</title>
        <authorList>
            <person name="Chen W.-M."/>
        </authorList>
    </citation>
    <scope>NUCLEOTIDE SEQUENCE [LARGE SCALE GENOMIC DNA]</scope>
    <source>
        <strain evidence="1 2">TTM-7</strain>
    </source>
</reference>
<dbReference type="EMBL" id="SDHW01000006">
    <property type="protein sequence ID" value="RXK58407.1"/>
    <property type="molecule type" value="Genomic_DNA"/>
</dbReference>
<sequence>MAFVVFSCRQNAKDTFDYSLLQVDTNYIKVFKYDSALYTFPKFSEPLALTNDDVKLVDSLLVDAVQKFNQTNSKGLYEEFNKQFSIDSFTIDLTKYKRQYFPYKDNNGQKVFQLICFSSPFADWKEKIYSGRLHGGITKFTLRVNLSDKKADEFSIGGYG</sequence>
<keyword evidence="2" id="KW-1185">Reference proteome</keyword>
<gene>
    <name evidence="1" type="ORF">ESA94_17360</name>
</gene>
<dbReference type="OrthoDB" id="678509at2"/>
<name>A0A4Q1CFJ0_9BACT</name>
<dbReference type="AlphaFoldDB" id="A0A4Q1CFJ0"/>
<comment type="caution">
    <text evidence="1">The sequence shown here is derived from an EMBL/GenBank/DDBJ whole genome shotgun (WGS) entry which is preliminary data.</text>
</comment>
<protein>
    <submittedName>
        <fullName evidence="1">Uncharacterized protein</fullName>
    </submittedName>
</protein>
<accession>A0A4Q1CFJ0</accession>